<keyword evidence="6" id="KW-1185">Reference proteome</keyword>
<dbReference type="GO" id="GO:0005737">
    <property type="term" value="C:cytoplasm"/>
    <property type="evidence" value="ECO:0007669"/>
    <property type="project" value="UniProtKB-SubCell"/>
</dbReference>
<dbReference type="PANTHER" id="PTHR43213:SF5">
    <property type="entry name" value="BIFUNCTIONAL DTTP_UTP PYROPHOSPHATASE_METHYLTRANSFERASE PROTEIN-RELATED"/>
    <property type="match status" value="1"/>
</dbReference>
<dbReference type="InterPro" id="IPR003697">
    <property type="entry name" value="Maf-like"/>
</dbReference>
<dbReference type="STRING" id="1054996.SAMN05444414_10556"/>
<comment type="subcellular location">
    <subcellularLocation>
        <location evidence="4">Cytoplasm</location>
    </subcellularLocation>
</comment>
<name>A0A1M6XWH7_9RHOB</name>
<gene>
    <name evidence="5" type="ORF">SAMN05444414_10556</name>
</gene>
<dbReference type="EC" id="3.6.1.9" evidence="4"/>
<dbReference type="AlphaFoldDB" id="A0A1M6XWH7"/>
<dbReference type="Gene3D" id="3.90.950.10">
    <property type="match status" value="1"/>
</dbReference>
<comment type="function">
    <text evidence="4">Nucleoside triphosphate pyrophosphatase. May have a dual role in cell division arrest and in preventing the incorporation of modified nucleotides into cellular nucleic acids.</text>
</comment>
<comment type="cofactor">
    <cofactor evidence="1 4">
        <name>a divalent metal cation</name>
        <dbReference type="ChEBI" id="CHEBI:60240"/>
    </cofactor>
</comment>
<keyword evidence="4" id="KW-0963">Cytoplasm</keyword>
<dbReference type="NCBIfam" id="TIGR00172">
    <property type="entry name" value="maf"/>
    <property type="match status" value="1"/>
</dbReference>
<comment type="similarity">
    <text evidence="4">Belongs to the Maf family.</text>
</comment>
<dbReference type="RefSeq" id="WP_073196387.1">
    <property type="nucleotide sequence ID" value="NZ_FRBN01000005.1"/>
</dbReference>
<accession>A0A1M6XWH7</accession>
<dbReference type="CDD" id="cd00555">
    <property type="entry name" value="Maf"/>
    <property type="match status" value="1"/>
</dbReference>
<dbReference type="PANTHER" id="PTHR43213">
    <property type="entry name" value="BIFUNCTIONAL DTTP/UTP PYROPHOSPHATASE/METHYLTRANSFERASE PROTEIN-RELATED"/>
    <property type="match status" value="1"/>
</dbReference>
<evidence type="ECO:0000313" key="5">
    <source>
        <dbReference type="EMBL" id="SHL10350.1"/>
    </source>
</evidence>
<evidence type="ECO:0000313" key="6">
    <source>
        <dbReference type="Proteomes" id="UP000184191"/>
    </source>
</evidence>
<dbReference type="EMBL" id="FRBN01000005">
    <property type="protein sequence ID" value="SHL10350.1"/>
    <property type="molecule type" value="Genomic_DNA"/>
</dbReference>
<evidence type="ECO:0000256" key="3">
    <source>
        <dbReference type="ARBA" id="ARBA00023080"/>
    </source>
</evidence>
<comment type="catalytic activity">
    <reaction evidence="4">
        <text>a 2'-deoxyribonucleoside 5'-triphosphate + H2O = a 2'-deoxyribonucleoside 5'-phosphate + diphosphate + H(+)</text>
        <dbReference type="Rhea" id="RHEA:44644"/>
        <dbReference type="ChEBI" id="CHEBI:15377"/>
        <dbReference type="ChEBI" id="CHEBI:15378"/>
        <dbReference type="ChEBI" id="CHEBI:33019"/>
        <dbReference type="ChEBI" id="CHEBI:61560"/>
        <dbReference type="ChEBI" id="CHEBI:65317"/>
        <dbReference type="EC" id="3.6.1.9"/>
    </reaction>
</comment>
<dbReference type="InterPro" id="IPR029001">
    <property type="entry name" value="ITPase-like_fam"/>
</dbReference>
<evidence type="ECO:0000256" key="4">
    <source>
        <dbReference type="HAMAP-Rule" id="MF_00528"/>
    </source>
</evidence>
<proteinExistence type="inferred from homology"/>
<evidence type="ECO:0000256" key="2">
    <source>
        <dbReference type="ARBA" id="ARBA00022801"/>
    </source>
</evidence>
<dbReference type="GO" id="GO:0009117">
    <property type="term" value="P:nucleotide metabolic process"/>
    <property type="evidence" value="ECO:0007669"/>
    <property type="project" value="UniProtKB-KW"/>
</dbReference>
<keyword evidence="3 4" id="KW-0546">Nucleotide metabolism</keyword>
<comment type="catalytic activity">
    <reaction evidence="4">
        <text>a ribonucleoside 5'-triphosphate + H2O = a ribonucleoside 5'-phosphate + diphosphate + H(+)</text>
        <dbReference type="Rhea" id="RHEA:23996"/>
        <dbReference type="ChEBI" id="CHEBI:15377"/>
        <dbReference type="ChEBI" id="CHEBI:15378"/>
        <dbReference type="ChEBI" id="CHEBI:33019"/>
        <dbReference type="ChEBI" id="CHEBI:58043"/>
        <dbReference type="ChEBI" id="CHEBI:61557"/>
        <dbReference type="EC" id="3.6.1.9"/>
    </reaction>
</comment>
<dbReference type="Pfam" id="PF02545">
    <property type="entry name" value="Maf"/>
    <property type="match status" value="1"/>
</dbReference>
<reference evidence="6" key="1">
    <citation type="submission" date="2016-11" db="EMBL/GenBank/DDBJ databases">
        <authorList>
            <person name="Varghese N."/>
            <person name="Submissions S."/>
        </authorList>
    </citation>
    <scope>NUCLEOTIDE SEQUENCE [LARGE SCALE GENOMIC DNA]</scope>
    <source>
        <strain evidence="6">DSM 29327</strain>
    </source>
</reference>
<dbReference type="HAMAP" id="MF_00528">
    <property type="entry name" value="Maf"/>
    <property type="match status" value="1"/>
</dbReference>
<dbReference type="OrthoDB" id="9813962at2"/>
<organism evidence="5 6">
    <name type="scientific">Roseovarius marisflavi</name>
    <dbReference type="NCBI Taxonomy" id="1054996"/>
    <lineage>
        <taxon>Bacteria</taxon>
        <taxon>Pseudomonadati</taxon>
        <taxon>Pseudomonadota</taxon>
        <taxon>Alphaproteobacteria</taxon>
        <taxon>Rhodobacterales</taxon>
        <taxon>Roseobacteraceae</taxon>
        <taxon>Roseovarius</taxon>
    </lineage>
</organism>
<dbReference type="GO" id="GO:0047429">
    <property type="term" value="F:nucleoside triphosphate diphosphatase activity"/>
    <property type="evidence" value="ECO:0007669"/>
    <property type="project" value="UniProtKB-EC"/>
</dbReference>
<feature type="active site" description="Proton acceptor" evidence="4">
    <location>
        <position position="76"/>
    </location>
</feature>
<comment type="caution">
    <text evidence="4">Lacks conserved residue(s) required for the propagation of feature annotation.</text>
</comment>
<dbReference type="PIRSF" id="PIRSF006305">
    <property type="entry name" value="Maf"/>
    <property type="match status" value="1"/>
</dbReference>
<evidence type="ECO:0000256" key="1">
    <source>
        <dbReference type="ARBA" id="ARBA00001968"/>
    </source>
</evidence>
<protein>
    <recommendedName>
        <fullName evidence="4">Nucleoside triphosphate pyrophosphatase</fullName>
        <ecNumber evidence="4">3.6.1.9</ecNumber>
    </recommendedName>
    <alternativeName>
        <fullName evidence="4">Nucleotide pyrophosphatase</fullName>
        <shortName evidence="4">Nucleotide PPase</shortName>
    </alternativeName>
</protein>
<keyword evidence="2 4" id="KW-0378">Hydrolase</keyword>
<dbReference type="Proteomes" id="UP000184191">
    <property type="component" value="Unassembled WGS sequence"/>
</dbReference>
<dbReference type="SUPFAM" id="SSF52972">
    <property type="entry name" value="ITPase-like"/>
    <property type="match status" value="1"/>
</dbReference>
<sequence>MPQPLVLASTSEIRQTLLRNAGLDFVVVPARVDEDTVRNSMLAEDASPRDIADALAELKATKVSQKHPEALVIGCDQVLNLQGRLLSKPTTPEEVRAQLGDMRGKRHDLLSAAVICEGGKPIWRHVGVVRMTMRAFSDAYLDDYIARNWESIRHSVGAYKLEEEGVRLFSRVEGDYFTVLGLPLLDLLSYLTLRGDIEQ</sequence>